<organism evidence="1 2">
    <name type="scientific">Cylindrospermopsis raciborskii CENA303</name>
    <dbReference type="NCBI Taxonomy" id="1170769"/>
    <lineage>
        <taxon>Bacteria</taxon>
        <taxon>Bacillati</taxon>
        <taxon>Cyanobacteriota</taxon>
        <taxon>Cyanophyceae</taxon>
        <taxon>Nostocales</taxon>
        <taxon>Aphanizomenonaceae</taxon>
        <taxon>Cylindrospermopsis</taxon>
    </lineage>
</organism>
<evidence type="ECO:0000313" key="2">
    <source>
        <dbReference type="Proteomes" id="UP000192997"/>
    </source>
</evidence>
<dbReference type="Proteomes" id="UP000192997">
    <property type="component" value="Unassembled WGS sequence"/>
</dbReference>
<dbReference type="EMBL" id="NBYN01000054">
    <property type="protein sequence ID" value="OSO89782.1"/>
    <property type="molecule type" value="Genomic_DNA"/>
</dbReference>
<dbReference type="AlphaFoldDB" id="A0A1X4G5R0"/>
<comment type="caution">
    <text evidence="1">The sequence shown here is derived from an EMBL/GenBank/DDBJ whole genome shotgun (WGS) entry which is preliminary data.</text>
</comment>
<name>A0A1X4G5R0_9CYAN</name>
<gene>
    <name evidence="1" type="ORF">B7O87_11590</name>
</gene>
<reference evidence="2" key="1">
    <citation type="submission" date="2017-04" db="EMBL/GenBank/DDBJ databases">
        <authorList>
            <person name="Abreu V.A."/>
            <person name="Popin R.V."/>
            <person name="Rigonato J."/>
            <person name="Andreote A.P."/>
            <person name="Schaker P.C."/>
            <person name="Hoff-Risseti C."/>
            <person name="Alvarenga D.O."/>
            <person name="Varani A.M."/>
            <person name="Fiore M.F."/>
        </authorList>
    </citation>
    <scope>NUCLEOTIDE SEQUENCE [LARGE SCALE GENOMIC DNA]</scope>
    <source>
        <strain evidence="2">CENA303</strain>
    </source>
</reference>
<protein>
    <submittedName>
        <fullName evidence="1">Uncharacterized protein</fullName>
    </submittedName>
</protein>
<sequence>MTKYDKIFNSSAFTTESLNSEEAVAAIAIISAAVDCTIEDIDTESLADILLEFQVFDGYSQEEILEMVNRLVIIAQEEGLGSLFNTANTSLKSDIVLDAFAAGVVMLLEEESMTIPKEKQSYIKQLQQALELQDIEAEEVIREVIAVIEDPQNIEDTQELKQPEIIVDELGQEIYQSPSNNFRVVVPVTSERGGKIVSQQGMVGFSDSGGTFIRIDYYPLTKEHLETMEEQGQETYLHSVLIERYLPQAILKHILGAEIKYTEYLQDSLLQDTLSSYYYVLVDMPKGSSISQRKNNGNPTRLDAYRGLLTFTNGNFLYIVSSQRTFFTGDLRGSILDEAEDMKQNILEFIETMDFAL</sequence>
<evidence type="ECO:0000313" key="1">
    <source>
        <dbReference type="EMBL" id="OSO89782.1"/>
    </source>
</evidence>
<accession>A0A1X4G5R0</accession>
<proteinExistence type="predicted"/>
<dbReference type="RefSeq" id="WP_009342212.1">
    <property type="nucleotide sequence ID" value="NZ_NBYN01000054.1"/>
</dbReference>